<name>A0ABD1H2W6_SALDI</name>
<gene>
    <name evidence="1" type="ORF">AAHA92_17825</name>
</gene>
<evidence type="ECO:0000313" key="2">
    <source>
        <dbReference type="Proteomes" id="UP001567538"/>
    </source>
</evidence>
<dbReference type="PANTHER" id="PTHR33237:SF39">
    <property type="match status" value="1"/>
</dbReference>
<dbReference type="PANTHER" id="PTHR33237">
    <property type="entry name" value="F2P16.13 PROTEIN-RELATED"/>
    <property type="match status" value="1"/>
</dbReference>
<protein>
    <submittedName>
        <fullName evidence="1">Uncharacterized protein</fullName>
    </submittedName>
</protein>
<organism evidence="1 2">
    <name type="scientific">Salvia divinorum</name>
    <name type="common">Maria pastora</name>
    <name type="synonym">Diviner's sage</name>
    <dbReference type="NCBI Taxonomy" id="28513"/>
    <lineage>
        <taxon>Eukaryota</taxon>
        <taxon>Viridiplantae</taxon>
        <taxon>Streptophyta</taxon>
        <taxon>Embryophyta</taxon>
        <taxon>Tracheophyta</taxon>
        <taxon>Spermatophyta</taxon>
        <taxon>Magnoliopsida</taxon>
        <taxon>eudicotyledons</taxon>
        <taxon>Gunneridae</taxon>
        <taxon>Pentapetalae</taxon>
        <taxon>asterids</taxon>
        <taxon>lamiids</taxon>
        <taxon>Lamiales</taxon>
        <taxon>Lamiaceae</taxon>
        <taxon>Nepetoideae</taxon>
        <taxon>Mentheae</taxon>
        <taxon>Salviinae</taxon>
        <taxon>Salvia</taxon>
        <taxon>Salvia subgen. Calosphace</taxon>
    </lineage>
</organism>
<sequence>MQQINDGSSRKRTLLANKIGAILSTACGTATSRCMPFGIQDDHDGALNKTQNCIALRCQQPRPIVVASAHLARKWKTSLKKVKLRLKTKTKTTASNKEPPEELCKKRILMGEKCRALNLSGVLHYDNQGILLPEAED</sequence>
<accession>A0ABD1H2W6</accession>
<comment type="caution">
    <text evidence="1">The sequence shown here is derived from an EMBL/GenBank/DDBJ whole genome shotgun (WGS) entry which is preliminary data.</text>
</comment>
<proteinExistence type="predicted"/>
<reference evidence="1 2" key="1">
    <citation type="submission" date="2024-06" db="EMBL/GenBank/DDBJ databases">
        <title>A chromosome level genome sequence of Diviner's sage (Salvia divinorum).</title>
        <authorList>
            <person name="Ford S.A."/>
            <person name="Ro D.-K."/>
            <person name="Ness R.W."/>
            <person name="Phillips M.A."/>
        </authorList>
    </citation>
    <scope>NUCLEOTIDE SEQUENCE [LARGE SCALE GENOMIC DNA]</scope>
    <source>
        <strain evidence="1">SAF-2024a</strain>
        <tissue evidence="1">Leaf</tissue>
    </source>
</reference>
<dbReference type="EMBL" id="JBEAFC010000007">
    <property type="protein sequence ID" value="KAL1549768.1"/>
    <property type="molecule type" value="Genomic_DNA"/>
</dbReference>
<keyword evidence="2" id="KW-1185">Reference proteome</keyword>
<dbReference type="Proteomes" id="UP001567538">
    <property type="component" value="Unassembled WGS sequence"/>
</dbReference>
<dbReference type="AlphaFoldDB" id="A0ABD1H2W6"/>
<evidence type="ECO:0000313" key="1">
    <source>
        <dbReference type="EMBL" id="KAL1549768.1"/>
    </source>
</evidence>